<evidence type="ECO:0000313" key="2">
    <source>
        <dbReference type="Proteomes" id="UP001148737"/>
    </source>
</evidence>
<dbReference type="Proteomes" id="UP001148737">
    <property type="component" value="Unassembled WGS sequence"/>
</dbReference>
<gene>
    <name evidence="1" type="ORF">NLG97_g9836</name>
</gene>
<proteinExistence type="predicted"/>
<dbReference type="EMBL" id="JANAKD010002178">
    <property type="protein sequence ID" value="KAJ3474456.1"/>
    <property type="molecule type" value="Genomic_DNA"/>
</dbReference>
<organism evidence="1 2">
    <name type="scientific">Lecanicillium saksenae</name>
    <dbReference type="NCBI Taxonomy" id="468837"/>
    <lineage>
        <taxon>Eukaryota</taxon>
        <taxon>Fungi</taxon>
        <taxon>Dikarya</taxon>
        <taxon>Ascomycota</taxon>
        <taxon>Pezizomycotina</taxon>
        <taxon>Sordariomycetes</taxon>
        <taxon>Hypocreomycetidae</taxon>
        <taxon>Hypocreales</taxon>
        <taxon>Cordycipitaceae</taxon>
        <taxon>Lecanicillium</taxon>
    </lineage>
</organism>
<evidence type="ECO:0000313" key="1">
    <source>
        <dbReference type="EMBL" id="KAJ3474456.1"/>
    </source>
</evidence>
<sequence>MPRHGTQYSQRSASPHAEGGRASSFTTPISKNTGQRRSWISDVREMTPERASELLSTYCLVRLEKNRPTAEEDELGHAAPWERIQPVMYASLAHETIGMMLGQADEEFGTDLPARRARYLPALNKQIDMVTNHLRDEEEDERFVWTLLQIKEHLKPLDKPAKGVPDKEYQPQRRGSSRKSAKASSASSKTKAKRVSERVAVSLYYLRAPGPNEDPIKLYEGLKSSKEKSKSKKETPPASVPQTSVSHDSTTDREWAPPVPNATRPPPPAQPFVQPYEPPYYTTVPVPTVPTPVYPQPGPQPVRPIYADQYAEYQQVNPGPRQRPTRETLPIRSHPDQSQPPATPSRQDNIPPPPPPVPTNKPTFSYDGQSSWIPPGIEIIQEGDAGEGPSLTRIPRRR</sequence>
<accession>A0ACC1QF51</accession>
<comment type="caution">
    <text evidence="1">The sequence shown here is derived from an EMBL/GenBank/DDBJ whole genome shotgun (WGS) entry which is preliminary data.</text>
</comment>
<keyword evidence="2" id="KW-1185">Reference proteome</keyword>
<protein>
    <submittedName>
        <fullName evidence="1">Uncharacterized protein</fullName>
    </submittedName>
</protein>
<reference evidence="1" key="1">
    <citation type="submission" date="2022-07" db="EMBL/GenBank/DDBJ databases">
        <title>Genome Sequence of Lecanicillium saksenae.</title>
        <authorList>
            <person name="Buettner E."/>
        </authorList>
    </citation>
    <scope>NUCLEOTIDE SEQUENCE</scope>
    <source>
        <strain evidence="1">VT-O1</strain>
    </source>
</reference>
<name>A0ACC1QF51_9HYPO</name>